<dbReference type="InterPro" id="IPR013083">
    <property type="entry name" value="Znf_RING/FYVE/PHD"/>
</dbReference>
<comment type="similarity">
    <text evidence="2">Belongs to the PIAS family.</text>
</comment>
<dbReference type="PANTHER" id="PTHR10782">
    <property type="entry name" value="ZINC FINGER MIZ DOMAIN-CONTAINING PROTEIN"/>
    <property type="match status" value="1"/>
</dbReference>
<evidence type="ECO:0000313" key="13">
    <source>
        <dbReference type="Proteomes" id="UP000886523"/>
    </source>
</evidence>
<dbReference type="GO" id="GO:0061665">
    <property type="term" value="F:SUMO ligase activity"/>
    <property type="evidence" value="ECO:0007669"/>
    <property type="project" value="TreeGrafter"/>
</dbReference>
<dbReference type="PANTHER" id="PTHR10782:SF4">
    <property type="entry name" value="TONALLI, ISOFORM E"/>
    <property type="match status" value="1"/>
</dbReference>
<dbReference type="Pfam" id="PF02891">
    <property type="entry name" value="zf-MIZ"/>
    <property type="match status" value="1"/>
</dbReference>
<feature type="domain" description="PINIT" evidence="11">
    <location>
        <begin position="134"/>
        <end position="295"/>
    </location>
</feature>
<organism evidence="12 13">
    <name type="scientific">Hydnum rufescens UP504</name>
    <dbReference type="NCBI Taxonomy" id="1448309"/>
    <lineage>
        <taxon>Eukaryota</taxon>
        <taxon>Fungi</taxon>
        <taxon>Dikarya</taxon>
        <taxon>Basidiomycota</taxon>
        <taxon>Agaricomycotina</taxon>
        <taxon>Agaricomycetes</taxon>
        <taxon>Cantharellales</taxon>
        <taxon>Hydnaceae</taxon>
        <taxon>Hydnum</taxon>
    </lineage>
</organism>
<dbReference type="PROSITE" id="PS51044">
    <property type="entry name" value="ZF_SP_RING"/>
    <property type="match status" value="1"/>
</dbReference>
<dbReference type="Gene3D" id="3.30.40.10">
    <property type="entry name" value="Zinc/RING finger domain, C3HC4 (zinc finger)"/>
    <property type="match status" value="1"/>
</dbReference>
<dbReference type="Proteomes" id="UP000886523">
    <property type="component" value="Unassembled WGS sequence"/>
</dbReference>
<evidence type="ECO:0000256" key="6">
    <source>
        <dbReference type="ARBA" id="ARBA00022786"/>
    </source>
</evidence>
<keyword evidence="3" id="KW-0808">Transferase</keyword>
<keyword evidence="13" id="KW-1185">Reference proteome</keyword>
<comment type="caution">
    <text evidence="12">The sequence shown here is derived from an EMBL/GenBank/DDBJ whole genome shotgun (WGS) entry which is preliminary data.</text>
</comment>
<protein>
    <submittedName>
        <fullName evidence="12">Uncharacterized protein</fullName>
    </submittedName>
</protein>
<feature type="domain" description="SP-RING-type" evidence="10">
    <location>
        <begin position="325"/>
        <end position="425"/>
    </location>
</feature>
<dbReference type="PROSITE" id="PS51466">
    <property type="entry name" value="PINIT"/>
    <property type="match status" value="1"/>
</dbReference>
<dbReference type="InterPro" id="IPR004181">
    <property type="entry name" value="Znf_MIZ"/>
</dbReference>
<dbReference type="Gene3D" id="2.60.120.780">
    <property type="entry name" value="PINIT domain"/>
    <property type="match status" value="1"/>
</dbReference>
<evidence type="ECO:0000313" key="12">
    <source>
        <dbReference type="EMBL" id="KAF9515633.1"/>
    </source>
</evidence>
<evidence type="ECO:0000256" key="4">
    <source>
        <dbReference type="ARBA" id="ARBA00022723"/>
    </source>
</evidence>
<keyword evidence="5 8" id="KW-0863">Zinc-finger</keyword>
<evidence type="ECO:0000259" key="10">
    <source>
        <dbReference type="PROSITE" id="PS51044"/>
    </source>
</evidence>
<sequence length="676" mass="74642">MASSSTTTTNAWADFNTICDGIQYNTVDRLKSIITGLNATCYLNIPRSGRKQDHIDRIRAQLEVLRSRQHTDAWTRALAVIRRVGNEGLYVPPPVPPYGAPAVPPLHRAPVDHPPPAVSATPAAPAWPRPPAASPIVPQPAPKPVIKFKPSPFYHAEYAISAVVTGRETSTTSDRGQILVDFRLSADDRLKIVSGKHQLRLFCTSSTFHSSSAPQSLWTTQLCPIEFPPVSEIKVNGRAIPTNRGMKKKPGTTPPADVTKFSVSGDNKIEMNYLNNITPFSPKKYFLLVNLVRVSTVEELVERLRSGKTKSAESIKNTLYKSNTVDDDIVAGAQTMSLKCPLSYMRISTPCRSQACVHAQCFDATSWYSMMEQTTTYACPVCDKTLNFEELIMDGCVLHENELSILLTYVALRSYFNEILKLTPESVEDVTVEPDGEWHTLDGKYFSAAWRPPAPPVSSAPSVPSARTSIERKASTPALPHAESDVFIINDDSDEDETRVRQSLESQNSQGLITRGVASKRSAEVIDLTLSSDDERDDATAVDKGKGRASAYGPSASKRMRTEESTSSMETVGKAVVWIRRHRAKWRDCRVGGIRRSVIHKFRFATLSSPSLPCVSPSFTMGILRIQCSPTSRSLFLPVTLPTDAFPSTWFVVVSMRACGFGRFFSWVLVFARPRA</sequence>
<dbReference type="InterPro" id="IPR023321">
    <property type="entry name" value="PINIT"/>
</dbReference>
<dbReference type="GO" id="GO:0016925">
    <property type="term" value="P:protein sumoylation"/>
    <property type="evidence" value="ECO:0007669"/>
    <property type="project" value="TreeGrafter"/>
</dbReference>
<feature type="compositionally biased region" description="Pro residues" evidence="9">
    <location>
        <begin position="125"/>
        <end position="141"/>
    </location>
</feature>
<dbReference type="GO" id="GO:0000785">
    <property type="term" value="C:chromatin"/>
    <property type="evidence" value="ECO:0007669"/>
    <property type="project" value="TreeGrafter"/>
</dbReference>
<feature type="region of interest" description="Disordered" evidence="9">
    <location>
        <begin position="112"/>
        <end position="141"/>
    </location>
</feature>
<evidence type="ECO:0000256" key="7">
    <source>
        <dbReference type="ARBA" id="ARBA00022833"/>
    </source>
</evidence>
<keyword evidence="7" id="KW-0862">Zinc</keyword>
<evidence type="ECO:0000259" key="11">
    <source>
        <dbReference type="PROSITE" id="PS51466"/>
    </source>
</evidence>
<evidence type="ECO:0000256" key="5">
    <source>
        <dbReference type="ARBA" id="ARBA00022771"/>
    </source>
</evidence>
<evidence type="ECO:0000256" key="2">
    <source>
        <dbReference type="ARBA" id="ARBA00005383"/>
    </source>
</evidence>
<comment type="pathway">
    <text evidence="1">Protein modification; protein sumoylation.</text>
</comment>
<evidence type="ECO:0000256" key="9">
    <source>
        <dbReference type="SAM" id="MobiDB-lite"/>
    </source>
</evidence>
<dbReference type="Pfam" id="PF14324">
    <property type="entry name" value="PINIT"/>
    <property type="match status" value="1"/>
</dbReference>
<proteinExistence type="inferred from homology"/>
<evidence type="ECO:0000256" key="1">
    <source>
        <dbReference type="ARBA" id="ARBA00004718"/>
    </source>
</evidence>
<name>A0A9P6DYF5_9AGAM</name>
<feature type="region of interest" description="Disordered" evidence="9">
    <location>
        <begin position="535"/>
        <end position="566"/>
    </location>
</feature>
<accession>A0A9P6DYF5</accession>
<dbReference type="InterPro" id="IPR038654">
    <property type="entry name" value="PINIT_sf"/>
</dbReference>
<keyword evidence="6" id="KW-0833">Ubl conjugation pathway</keyword>
<dbReference type="AlphaFoldDB" id="A0A9P6DYF5"/>
<evidence type="ECO:0000256" key="3">
    <source>
        <dbReference type="ARBA" id="ARBA00022679"/>
    </source>
</evidence>
<gene>
    <name evidence="12" type="ORF">BS47DRAFT_774015</name>
</gene>
<keyword evidence="4" id="KW-0479">Metal-binding</keyword>
<dbReference type="EMBL" id="MU128948">
    <property type="protein sequence ID" value="KAF9515633.1"/>
    <property type="molecule type" value="Genomic_DNA"/>
</dbReference>
<feature type="region of interest" description="Disordered" evidence="9">
    <location>
        <begin position="455"/>
        <end position="478"/>
    </location>
</feature>
<dbReference type="OrthoDB" id="28127at2759"/>
<dbReference type="GO" id="GO:0008270">
    <property type="term" value="F:zinc ion binding"/>
    <property type="evidence" value="ECO:0007669"/>
    <property type="project" value="UniProtKB-KW"/>
</dbReference>
<reference evidence="12" key="1">
    <citation type="journal article" date="2020" name="Nat. Commun.">
        <title>Large-scale genome sequencing of mycorrhizal fungi provides insights into the early evolution of symbiotic traits.</title>
        <authorList>
            <person name="Miyauchi S."/>
            <person name="Kiss E."/>
            <person name="Kuo A."/>
            <person name="Drula E."/>
            <person name="Kohler A."/>
            <person name="Sanchez-Garcia M."/>
            <person name="Morin E."/>
            <person name="Andreopoulos B."/>
            <person name="Barry K.W."/>
            <person name="Bonito G."/>
            <person name="Buee M."/>
            <person name="Carver A."/>
            <person name="Chen C."/>
            <person name="Cichocki N."/>
            <person name="Clum A."/>
            <person name="Culley D."/>
            <person name="Crous P.W."/>
            <person name="Fauchery L."/>
            <person name="Girlanda M."/>
            <person name="Hayes R.D."/>
            <person name="Keri Z."/>
            <person name="LaButti K."/>
            <person name="Lipzen A."/>
            <person name="Lombard V."/>
            <person name="Magnuson J."/>
            <person name="Maillard F."/>
            <person name="Murat C."/>
            <person name="Nolan M."/>
            <person name="Ohm R.A."/>
            <person name="Pangilinan J."/>
            <person name="Pereira M.F."/>
            <person name="Perotto S."/>
            <person name="Peter M."/>
            <person name="Pfister S."/>
            <person name="Riley R."/>
            <person name="Sitrit Y."/>
            <person name="Stielow J.B."/>
            <person name="Szollosi G."/>
            <person name="Zifcakova L."/>
            <person name="Stursova M."/>
            <person name="Spatafora J.W."/>
            <person name="Tedersoo L."/>
            <person name="Vaario L.M."/>
            <person name="Yamada A."/>
            <person name="Yan M."/>
            <person name="Wang P."/>
            <person name="Xu J."/>
            <person name="Bruns T."/>
            <person name="Baldrian P."/>
            <person name="Vilgalys R."/>
            <person name="Dunand C."/>
            <person name="Henrissat B."/>
            <person name="Grigoriev I.V."/>
            <person name="Hibbett D."/>
            <person name="Nagy L.G."/>
            <person name="Martin F.M."/>
        </authorList>
    </citation>
    <scope>NUCLEOTIDE SEQUENCE</scope>
    <source>
        <strain evidence="12">UP504</strain>
    </source>
</reference>
<evidence type="ECO:0000256" key="8">
    <source>
        <dbReference type="PROSITE-ProRule" id="PRU00452"/>
    </source>
</evidence>